<feature type="transmembrane region" description="Helical" evidence="2">
    <location>
        <begin position="137"/>
        <end position="155"/>
    </location>
</feature>
<dbReference type="AlphaFoldDB" id="A0AAU7FC93"/>
<dbReference type="SUPFAM" id="SSF55073">
    <property type="entry name" value="Nucleotide cyclase"/>
    <property type="match status" value="1"/>
</dbReference>
<keyword evidence="2" id="KW-0812">Transmembrane</keyword>
<keyword evidence="2" id="KW-1133">Transmembrane helix</keyword>
<keyword evidence="4" id="KW-0808">Transferase</keyword>
<feature type="transmembrane region" description="Helical" evidence="2">
    <location>
        <begin position="112"/>
        <end position="130"/>
    </location>
</feature>
<dbReference type="Gene3D" id="3.30.70.270">
    <property type="match status" value="1"/>
</dbReference>
<feature type="domain" description="GGDEF" evidence="3">
    <location>
        <begin position="243"/>
        <end position="376"/>
    </location>
</feature>
<dbReference type="PANTHER" id="PTHR45138:SF24">
    <property type="entry name" value="DIGUANYLATE CYCLASE DGCC-RELATED"/>
    <property type="match status" value="1"/>
</dbReference>
<evidence type="ECO:0000313" key="4">
    <source>
        <dbReference type="EMBL" id="XBM01396.1"/>
    </source>
</evidence>
<reference evidence="4" key="1">
    <citation type="submission" date="2024-05" db="EMBL/GenBank/DDBJ databases">
        <authorList>
            <person name="Yang L."/>
            <person name="Pan L."/>
        </authorList>
    </citation>
    <scope>NUCLEOTIDE SEQUENCE</scope>
    <source>
        <strain evidence="4">FCG-7</strain>
    </source>
</reference>
<dbReference type="RefSeq" id="WP_348945693.1">
    <property type="nucleotide sequence ID" value="NZ_CP157355.1"/>
</dbReference>
<dbReference type="GO" id="GO:0005886">
    <property type="term" value="C:plasma membrane"/>
    <property type="evidence" value="ECO:0007669"/>
    <property type="project" value="TreeGrafter"/>
</dbReference>
<dbReference type="InterPro" id="IPR050469">
    <property type="entry name" value="Diguanylate_Cyclase"/>
</dbReference>
<feature type="transmembrane region" description="Helical" evidence="2">
    <location>
        <begin position="36"/>
        <end position="56"/>
    </location>
</feature>
<feature type="transmembrane region" description="Helical" evidence="2">
    <location>
        <begin position="62"/>
        <end position="79"/>
    </location>
</feature>
<evidence type="ECO:0000256" key="2">
    <source>
        <dbReference type="SAM" id="Phobius"/>
    </source>
</evidence>
<dbReference type="NCBIfam" id="TIGR00254">
    <property type="entry name" value="GGDEF"/>
    <property type="match status" value="1"/>
</dbReference>
<dbReference type="InterPro" id="IPR000160">
    <property type="entry name" value="GGDEF_dom"/>
</dbReference>
<keyword evidence="2" id="KW-0472">Membrane</keyword>
<dbReference type="Pfam" id="PF00990">
    <property type="entry name" value="GGDEF"/>
    <property type="match status" value="1"/>
</dbReference>
<dbReference type="PROSITE" id="PS50887">
    <property type="entry name" value="GGDEF"/>
    <property type="match status" value="1"/>
</dbReference>
<gene>
    <name evidence="4" type="ORF">ABHF33_03645</name>
</gene>
<feature type="transmembrane region" description="Helical" evidence="2">
    <location>
        <begin position="86"/>
        <end position="106"/>
    </location>
</feature>
<dbReference type="InterPro" id="IPR029787">
    <property type="entry name" value="Nucleotide_cyclase"/>
</dbReference>
<proteinExistence type="predicted"/>
<accession>A0AAU7FC93</accession>
<dbReference type="GO" id="GO:1902201">
    <property type="term" value="P:negative regulation of bacterial-type flagellum-dependent cell motility"/>
    <property type="evidence" value="ECO:0007669"/>
    <property type="project" value="TreeGrafter"/>
</dbReference>
<dbReference type="InterPro" id="IPR043128">
    <property type="entry name" value="Rev_trsase/Diguanyl_cyclase"/>
</dbReference>
<evidence type="ECO:0000256" key="1">
    <source>
        <dbReference type="ARBA" id="ARBA00012528"/>
    </source>
</evidence>
<dbReference type="FunFam" id="3.30.70.270:FF:000001">
    <property type="entry name" value="Diguanylate cyclase domain protein"/>
    <property type="match status" value="1"/>
</dbReference>
<keyword evidence="4" id="KW-0548">Nucleotidyltransferase</keyword>
<protein>
    <recommendedName>
        <fullName evidence="1">diguanylate cyclase</fullName>
        <ecNumber evidence="1">2.7.7.65</ecNumber>
    </recommendedName>
</protein>
<dbReference type="EC" id="2.7.7.65" evidence="1"/>
<feature type="transmembrane region" description="Helical" evidence="2">
    <location>
        <begin position="161"/>
        <end position="179"/>
    </location>
</feature>
<name>A0AAU7FC93_9NEIS</name>
<dbReference type="EMBL" id="CP157355">
    <property type="protein sequence ID" value="XBM01396.1"/>
    <property type="molecule type" value="Genomic_DNA"/>
</dbReference>
<sequence>MQSSEPATELSVSLLPELGLQRHSELQDRRRQQSHLALVLGSLSLLGCALLALVAAPAWLSFGLPLPLAAVFVFFAHRLRHASPALAVLFNYCATLLPPVLVGVWALNFSSVPSVLVLPFLLQPVLLLLACLPLRAYVLAILYNFALASLVVLTADVLASVGALLVLLLISALGVYKLLRALHSQRRLRAMRQRVAENTEKMAERNQKMRKLALEDPLTGLANRLCLINQLRRLLKNPHTEAIHSVVFLIDLDFFKTVNDEYGHAAGDALLIEIAQRFKALVRRGDLVCRLGGDEFVILVRGLTGPEQIRVVADKILARLAEPVWYQEQRLPLGGSVGIAPWLPELRSPASWLQAADDAMYQAKSGGRNRYVIADLVQAKNTPQEQQ</sequence>
<dbReference type="CDD" id="cd01949">
    <property type="entry name" value="GGDEF"/>
    <property type="match status" value="1"/>
</dbReference>
<dbReference type="PANTHER" id="PTHR45138">
    <property type="entry name" value="REGULATORY COMPONENTS OF SENSORY TRANSDUCTION SYSTEM"/>
    <property type="match status" value="1"/>
</dbReference>
<dbReference type="GO" id="GO:0052621">
    <property type="term" value="F:diguanylate cyclase activity"/>
    <property type="evidence" value="ECO:0007669"/>
    <property type="project" value="UniProtKB-EC"/>
</dbReference>
<dbReference type="GO" id="GO:0043709">
    <property type="term" value="P:cell adhesion involved in single-species biofilm formation"/>
    <property type="evidence" value="ECO:0007669"/>
    <property type="project" value="TreeGrafter"/>
</dbReference>
<dbReference type="KEGG" id="cmav:ABHF33_03645"/>
<evidence type="ECO:0000259" key="3">
    <source>
        <dbReference type="PROSITE" id="PS50887"/>
    </source>
</evidence>
<dbReference type="SMART" id="SM00267">
    <property type="entry name" value="GGDEF"/>
    <property type="match status" value="1"/>
</dbReference>
<organism evidence="4">
    <name type="scientific">Chitinibacter mangrovi</name>
    <dbReference type="NCBI Taxonomy" id="3153927"/>
    <lineage>
        <taxon>Bacteria</taxon>
        <taxon>Pseudomonadati</taxon>
        <taxon>Pseudomonadota</taxon>
        <taxon>Betaproteobacteria</taxon>
        <taxon>Neisseriales</taxon>
        <taxon>Chitinibacteraceae</taxon>
        <taxon>Chitinibacter</taxon>
    </lineage>
</organism>